<evidence type="ECO:0000259" key="2">
    <source>
        <dbReference type="PROSITE" id="PS50240"/>
    </source>
</evidence>
<dbReference type="Gene3D" id="2.40.10.10">
    <property type="entry name" value="Trypsin-like serine proteases"/>
    <property type="match status" value="1"/>
</dbReference>
<dbReference type="PROSITE" id="PS00134">
    <property type="entry name" value="TRYPSIN_HIS"/>
    <property type="match status" value="1"/>
</dbReference>
<dbReference type="InterPro" id="IPR001254">
    <property type="entry name" value="Trypsin_dom"/>
</dbReference>
<dbReference type="InterPro" id="IPR043504">
    <property type="entry name" value="Peptidase_S1_PA_chymotrypsin"/>
</dbReference>
<proteinExistence type="predicted"/>
<dbReference type="PANTHER" id="PTHR24252">
    <property type="entry name" value="ACROSIN-RELATED"/>
    <property type="match status" value="1"/>
</dbReference>
<evidence type="ECO:0000256" key="1">
    <source>
        <dbReference type="ARBA" id="ARBA00023157"/>
    </source>
</evidence>
<reference evidence="3" key="1">
    <citation type="submission" date="2021-12" db="EMBL/GenBank/DDBJ databases">
        <authorList>
            <person name="King R."/>
        </authorList>
    </citation>
    <scope>NUCLEOTIDE SEQUENCE</scope>
</reference>
<dbReference type="Pfam" id="PF00089">
    <property type="entry name" value="Trypsin"/>
    <property type="match status" value="1"/>
</dbReference>
<feature type="domain" description="Peptidase S1" evidence="2">
    <location>
        <begin position="31"/>
        <end position="277"/>
    </location>
</feature>
<accession>A0ABN8B9U0</accession>
<evidence type="ECO:0000313" key="4">
    <source>
        <dbReference type="Proteomes" id="UP001153292"/>
    </source>
</evidence>
<dbReference type="PANTHER" id="PTHR24252:SF7">
    <property type="entry name" value="HYALIN"/>
    <property type="match status" value="1"/>
</dbReference>
<dbReference type="SUPFAM" id="SSF50494">
    <property type="entry name" value="Trypsin-like serine proteases"/>
    <property type="match status" value="1"/>
</dbReference>
<dbReference type="Proteomes" id="UP001153292">
    <property type="component" value="Chromosome 5"/>
</dbReference>
<evidence type="ECO:0000313" key="3">
    <source>
        <dbReference type="EMBL" id="CAH0405855.1"/>
    </source>
</evidence>
<dbReference type="PROSITE" id="PS50240">
    <property type="entry name" value="TRYPSIN_DOM"/>
    <property type="match status" value="1"/>
</dbReference>
<dbReference type="InterPro" id="IPR018114">
    <property type="entry name" value="TRYPSIN_HIS"/>
</dbReference>
<gene>
    <name evidence="3" type="ORF">CHILSU_LOCUS9225</name>
</gene>
<organism evidence="3 4">
    <name type="scientific">Chilo suppressalis</name>
    <name type="common">Asiatic rice borer moth</name>
    <dbReference type="NCBI Taxonomy" id="168631"/>
    <lineage>
        <taxon>Eukaryota</taxon>
        <taxon>Metazoa</taxon>
        <taxon>Ecdysozoa</taxon>
        <taxon>Arthropoda</taxon>
        <taxon>Hexapoda</taxon>
        <taxon>Insecta</taxon>
        <taxon>Pterygota</taxon>
        <taxon>Neoptera</taxon>
        <taxon>Endopterygota</taxon>
        <taxon>Lepidoptera</taxon>
        <taxon>Glossata</taxon>
        <taxon>Ditrysia</taxon>
        <taxon>Pyraloidea</taxon>
        <taxon>Crambidae</taxon>
        <taxon>Crambinae</taxon>
        <taxon>Chilo</taxon>
    </lineage>
</organism>
<dbReference type="SMART" id="SM00020">
    <property type="entry name" value="Tryp_SPc"/>
    <property type="match status" value="1"/>
</dbReference>
<name>A0ABN8B9U0_CHISP</name>
<keyword evidence="1" id="KW-1015">Disulfide bond</keyword>
<sequence length="278" mass="30932">MFVFKEVKNFLAILALMDTLKPHNCEMETKIIGGSFTTIKQFPHAVFLNVYCKNVNWVCGASVLNQKILITAGHCLSGCEMWADRIDAFGGNEDYTSKLAVYRKVMRIRVHSEYDERTVSNDIGLALVNRNFDLNNNVKRLIVPVQFPNYKTGTVAGWGVTNNWSGGTRVLKSVAQNIRTRDICRAIYGFKSGMLCAGSKEKNVDQPASLDALSTCAIELQGGLWQCPSLIKLSTSGDGIGVLQRYEMASFDCLFQPHVLPPLDHDVFQSIILQLLSD</sequence>
<dbReference type="InterPro" id="IPR009003">
    <property type="entry name" value="Peptidase_S1_PA"/>
</dbReference>
<protein>
    <recommendedName>
        <fullName evidence="2">Peptidase S1 domain-containing protein</fullName>
    </recommendedName>
</protein>
<keyword evidence="4" id="KW-1185">Reference proteome</keyword>
<dbReference type="EMBL" id="OU963898">
    <property type="protein sequence ID" value="CAH0405855.1"/>
    <property type="molecule type" value="Genomic_DNA"/>
</dbReference>